<dbReference type="EMBL" id="LIUT01000001">
    <property type="protein sequence ID" value="KOR89759.1"/>
    <property type="molecule type" value="Genomic_DNA"/>
</dbReference>
<dbReference type="PATRIC" id="fig|1705565.3.peg.4383"/>
<protein>
    <recommendedName>
        <fullName evidence="6">TVP38/TMEM64 family membrane protein</fullName>
    </recommendedName>
</protein>
<evidence type="ECO:0000313" key="8">
    <source>
        <dbReference type="EMBL" id="KOR89759.1"/>
    </source>
</evidence>
<dbReference type="InterPro" id="IPR032816">
    <property type="entry name" value="VTT_dom"/>
</dbReference>
<dbReference type="GO" id="GO:0005886">
    <property type="term" value="C:plasma membrane"/>
    <property type="evidence" value="ECO:0007669"/>
    <property type="project" value="UniProtKB-SubCell"/>
</dbReference>
<evidence type="ECO:0000259" key="7">
    <source>
        <dbReference type="Pfam" id="PF09335"/>
    </source>
</evidence>
<dbReference type="RefSeq" id="WP_054402788.1">
    <property type="nucleotide sequence ID" value="NZ_LIUT01000001.1"/>
</dbReference>
<feature type="transmembrane region" description="Helical" evidence="6">
    <location>
        <begin position="146"/>
        <end position="164"/>
    </location>
</feature>
<keyword evidence="2 6" id="KW-1003">Cell membrane</keyword>
<feature type="transmembrane region" description="Helical" evidence="6">
    <location>
        <begin position="115"/>
        <end position="134"/>
    </location>
</feature>
<organism evidence="8 9">
    <name type="scientific">Paenibacillus solani</name>
    <dbReference type="NCBI Taxonomy" id="1705565"/>
    <lineage>
        <taxon>Bacteria</taxon>
        <taxon>Bacillati</taxon>
        <taxon>Bacillota</taxon>
        <taxon>Bacilli</taxon>
        <taxon>Bacillales</taxon>
        <taxon>Paenibacillaceae</taxon>
        <taxon>Paenibacillus</taxon>
    </lineage>
</organism>
<keyword evidence="5 6" id="KW-0472">Membrane</keyword>
<evidence type="ECO:0000313" key="9">
    <source>
        <dbReference type="Proteomes" id="UP000036932"/>
    </source>
</evidence>
<dbReference type="PANTHER" id="PTHR12677:SF55">
    <property type="entry name" value="UNDECAPRENYL PHOSPHATE TRANSPORTER SAOUHSC_00901-RELATED"/>
    <property type="match status" value="1"/>
</dbReference>
<keyword evidence="9" id="KW-1185">Reference proteome</keyword>
<evidence type="ECO:0000256" key="5">
    <source>
        <dbReference type="ARBA" id="ARBA00023136"/>
    </source>
</evidence>
<evidence type="ECO:0000256" key="3">
    <source>
        <dbReference type="ARBA" id="ARBA00022692"/>
    </source>
</evidence>
<dbReference type="Proteomes" id="UP000036932">
    <property type="component" value="Unassembled WGS sequence"/>
</dbReference>
<comment type="caution">
    <text evidence="8">The sequence shown here is derived from an EMBL/GenBank/DDBJ whole genome shotgun (WGS) entry which is preliminary data.</text>
</comment>
<dbReference type="PANTHER" id="PTHR12677">
    <property type="entry name" value="GOLGI APPARATUS MEMBRANE PROTEIN TVP38-RELATED"/>
    <property type="match status" value="1"/>
</dbReference>
<reference evidence="9" key="1">
    <citation type="submission" date="2015-08" db="EMBL/GenBank/DDBJ databases">
        <title>Genome sequencing project for genomic taxonomy and phylogenomics of Bacillus-like bacteria.</title>
        <authorList>
            <person name="Liu B."/>
            <person name="Wang J."/>
            <person name="Zhu Y."/>
            <person name="Liu G."/>
            <person name="Chen Q."/>
            <person name="Chen Z."/>
            <person name="Lan J."/>
            <person name="Che J."/>
            <person name="Ge C."/>
            <person name="Shi H."/>
            <person name="Pan Z."/>
            <person name="Liu X."/>
        </authorList>
    </citation>
    <scope>NUCLEOTIDE SEQUENCE [LARGE SCALE GENOMIC DNA]</scope>
    <source>
        <strain evidence="9">FJAT-22460</strain>
    </source>
</reference>
<keyword evidence="4 6" id="KW-1133">Transmembrane helix</keyword>
<dbReference type="Pfam" id="PF09335">
    <property type="entry name" value="VTT_dom"/>
    <property type="match status" value="1"/>
</dbReference>
<feature type="transmembrane region" description="Helical" evidence="6">
    <location>
        <begin position="176"/>
        <end position="192"/>
    </location>
</feature>
<proteinExistence type="inferred from homology"/>
<accession>A0A0M1P6V5</accession>
<evidence type="ECO:0000256" key="4">
    <source>
        <dbReference type="ARBA" id="ARBA00022989"/>
    </source>
</evidence>
<evidence type="ECO:0000256" key="6">
    <source>
        <dbReference type="RuleBase" id="RU366058"/>
    </source>
</evidence>
<evidence type="ECO:0000256" key="1">
    <source>
        <dbReference type="ARBA" id="ARBA00004651"/>
    </source>
</evidence>
<name>A0A0M1P6V5_9BACL</name>
<evidence type="ECO:0000256" key="2">
    <source>
        <dbReference type="ARBA" id="ARBA00022475"/>
    </source>
</evidence>
<comment type="similarity">
    <text evidence="6">Belongs to the TVP38/TMEM64 family.</text>
</comment>
<dbReference type="OrthoDB" id="1651121at2"/>
<gene>
    <name evidence="8" type="ORF">AM231_11855</name>
</gene>
<comment type="subcellular location">
    <subcellularLocation>
        <location evidence="1 6">Cell membrane</location>
        <topology evidence="1 6">Multi-pass membrane protein</topology>
    </subcellularLocation>
</comment>
<feature type="domain" description="VTT" evidence="7">
    <location>
        <begin position="49"/>
        <end position="166"/>
    </location>
</feature>
<dbReference type="AlphaFoldDB" id="A0A0M1P6V5"/>
<sequence>MLEWLQNLWTHLKEINMDQVQGWLEQYSQLGPIPGILLPFIEAFLPILPLIVLVMGNSAAYGLWWGFFLSWIGVCLGSISVFWIVRKLGGNLGMYIQKKMPGSQRFFHWIEEKGFTPIFIMYCFPFTPSSLINIASGISTVSATTFTIAVMAGKSVMIFMVAFIGHDWQAFIHQPWRILIAAFVLWLLWLAGKKMENRYHHEEHTDSVVISNNKKKKR</sequence>
<keyword evidence="3 6" id="KW-0812">Transmembrane</keyword>
<feature type="transmembrane region" description="Helical" evidence="6">
    <location>
        <begin position="36"/>
        <end position="56"/>
    </location>
</feature>
<dbReference type="InterPro" id="IPR015414">
    <property type="entry name" value="TMEM64"/>
</dbReference>
<feature type="transmembrane region" description="Helical" evidence="6">
    <location>
        <begin position="63"/>
        <end position="85"/>
    </location>
</feature>